<keyword evidence="2" id="KW-1185">Reference proteome</keyword>
<dbReference type="Proteomes" id="UP001225605">
    <property type="component" value="Unassembled WGS sequence"/>
</dbReference>
<comment type="caution">
    <text evidence="1">The sequence shown here is derived from an EMBL/GenBank/DDBJ whole genome shotgun (WGS) entry which is preliminary data.</text>
</comment>
<gene>
    <name evidence="1" type="ORF">CKY47_22865</name>
</gene>
<protein>
    <submittedName>
        <fullName evidence="1">Uncharacterized protein</fullName>
    </submittedName>
</protein>
<dbReference type="EMBL" id="NSDM01000010">
    <property type="protein sequence ID" value="MDQ2586782.1"/>
    <property type="molecule type" value="Genomic_DNA"/>
</dbReference>
<sequence length="70" mass="7150">MMVSLLGGVQVTSSTPAEAVPAGPSTSSAKVHTAVVRTAVAVRDDLIIIALHPGGARHPLWARAHAKYPG</sequence>
<accession>A0ABU0X448</accession>
<evidence type="ECO:0000313" key="1">
    <source>
        <dbReference type="EMBL" id="MDQ2586782.1"/>
    </source>
</evidence>
<proteinExistence type="predicted"/>
<name>A0ABU0X448_9PSEU</name>
<evidence type="ECO:0000313" key="2">
    <source>
        <dbReference type="Proteomes" id="UP001225605"/>
    </source>
</evidence>
<reference evidence="1 2" key="1">
    <citation type="submission" date="2017-06" db="EMBL/GenBank/DDBJ databases">
        <title>Cultured bacterium strain Saccharothrix yanglingensis Hhs.015.</title>
        <authorList>
            <person name="Xia Y."/>
        </authorList>
    </citation>
    <scope>NUCLEOTIDE SEQUENCE [LARGE SCALE GENOMIC DNA]</scope>
    <source>
        <strain evidence="1 2">Hhs.015</strain>
    </source>
</reference>
<organism evidence="1 2">
    <name type="scientific">Saccharothrix yanglingensis</name>
    <dbReference type="NCBI Taxonomy" id="659496"/>
    <lineage>
        <taxon>Bacteria</taxon>
        <taxon>Bacillati</taxon>
        <taxon>Actinomycetota</taxon>
        <taxon>Actinomycetes</taxon>
        <taxon>Pseudonocardiales</taxon>
        <taxon>Pseudonocardiaceae</taxon>
        <taxon>Saccharothrix</taxon>
    </lineage>
</organism>